<dbReference type="VEuPathDB" id="VectorBase:GPAI008947"/>
<proteinExistence type="predicted"/>
<evidence type="ECO:0008006" key="3">
    <source>
        <dbReference type="Google" id="ProtNLM"/>
    </source>
</evidence>
<protein>
    <recommendedName>
        <fullName evidence="3">Reverse transcriptase domain-containing protein</fullName>
    </recommendedName>
</protein>
<evidence type="ECO:0000313" key="2">
    <source>
        <dbReference type="Proteomes" id="UP000092445"/>
    </source>
</evidence>
<dbReference type="EnsemblMetazoa" id="GPAI008947-RA">
    <property type="protein sequence ID" value="GPAI008947-PA"/>
    <property type="gene ID" value="GPAI008947"/>
</dbReference>
<evidence type="ECO:0000313" key="1">
    <source>
        <dbReference type="EnsemblMetazoa" id="GPAI008947-PA"/>
    </source>
</evidence>
<dbReference type="Proteomes" id="UP000092445">
    <property type="component" value="Unassembled WGS sequence"/>
</dbReference>
<keyword evidence="2" id="KW-1185">Reference proteome</keyword>
<dbReference type="AlphaFoldDB" id="A0A1A9ZAR5"/>
<reference evidence="1" key="2">
    <citation type="submission" date="2020-05" db="UniProtKB">
        <authorList>
            <consortium name="EnsemblMetazoa"/>
        </authorList>
    </citation>
    <scope>IDENTIFICATION</scope>
    <source>
        <strain evidence="1">IAEA</strain>
    </source>
</reference>
<reference evidence="2" key="1">
    <citation type="submission" date="2014-03" db="EMBL/GenBank/DDBJ databases">
        <authorList>
            <person name="Aksoy S."/>
            <person name="Warren W."/>
            <person name="Wilson R.K."/>
        </authorList>
    </citation>
    <scope>NUCLEOTIDE SEQUENCE [LARGE SCALE GENOMIC DNA]</scope>
    <source>
        <strain evidence="2">IAEA</strain>
    </source>
</reference>
<accession>A0A1A9ZAR5</accession>
<name>A0A1A9ZAR5_GLOPL</name>
<organism evidence="1 2">
    <name type="scientific">Glossina pallidipes</name>
    <name type="common">Tsetse fly</name>
    <dbReference type="NCBI Taxonomy" id="7398"/>
    <lineage>
        <taxon>Eukaryota</taxon>
        <taxon>Metazoa</taxon>
        <taxon>Ecdysozoa</taxon>
        <taxon>Arthropoda</taxon>
        <taxon>Hexapoda</taxon>
        <taxon>Insecta</taxon>
        <taxon>Pterygota</taxon>
        <taxon>Neoptera</taxon>
        <taxon>Endopterygota</taxon>
        <taxon>Diptera</taxon>
        <taxon>Brachycera</taxon>
        <taxon>Muscomorpha</taxon>
        <taxon>Hippoboscoidea</taxon>
        <taxon>Glossinidae</taxon>
        <taxon>Glossina</taxon>
    </lineage>
</organism>
<sequence>MRTLRLNLEASSKLSSLWKAARVASLPKSKIRINIDEFRPISTLPTILKIVTHLIKDQVSQATRASIHESQYAFRSHEYQPIDHTFVNKFKVTEDFRNAFYSPLYDCLATYAVNLPAYTPSIGELPCCSKSKSVAL</sequence>